<keyword evidence="11" id="KW-1185">Reference proteome</keyword>
<dbReference type="InterPro" id="IPR029061">
    <property type="entry name" value="THDP-binding"/>
</dbReference>
<dbReference type="SUPFAM" id="SSF52518">
    <property type="entry name" value="Thiamin diphosphate-binding fold (THDP-binding)"/>
    <property type="match status" value="1"/>
</dbReference>
<comment type="subcellular location">
    <subcellularLocation>
        <location evidence="2">Mitochondrion matrix</location>
    </subcellularLocation>
</comment>
<keyword evidence="6" id="KW-0630">Potassium</keyword>
<comment type="similarity">
    <text evidence="3 9">Belongs to the BCKDHA family.</text>
</comment>
<proteinExistence type="inferred from homology"/>
<dbReference type="GO" id="GO:0009083">
    <property type="term" value="P:branched-chain amino acid catabolic process"/>
    <property type="evidence" value="ECO:0007669"/>
    <property type="project" value="TreeGrafter"/>
</dbReference>
<name>A0AA85JPX8_TRIRE</name>
<evidence type="ECO:0000256" key="9">
    <source>
        <dbReference type="RuleBase" id="RU365014"/>
    </source>
</evidence>
<sequence length="418" mass="47526">MIKKSAYFYLFRRFASGHACSFSFPDHTIPYTNTLDFIRPERSGCIRIFQVIDKNGETKIPNYKSKLDKNLLMDIFMKMITLRTFDKIMYESQRQGRISFYMTSYGEEAATVSSAAALKPEDFIYAQYREAGVLLWRGQKLENLMDQCYSNVGDRNKGRQMPLHYGSRELNFSTVSSPLATQIPIAAGSAYSYKLAGNGSVVACYFGEGAASEGDAFTGLNFAATLQCPLLFIVRNNGYAISTPSREQYRGDGIVARALALGIPGARVDGNDVFAVYTATKMAREICFKECRPVLIEAMTYRVGHHSTSDDSTAYRSDEEVKQWEQGDNPISRLRNYLLKQGLLDEKEEEEMRKKIKEQIMETFVSCEAKNKPNPLLLFTDVYAKMPSRIRQQMLETKDRIEKHSSNYDLSNYEQAEI</sequence>
<evidence type="ECO:0000256" key="1">
    <source>
        <dbReference type="ARBA" id="ARBA00001964"/>
    </source>
</evidence>
<comment type="cofactor">
    <cofactor evidence="1 9">
        <name>thiamine diphosphate</name>
        <dbReference type="ChEBI" id="CHEBI:58937"/>
    </cofactor>
</comment>
<protein>
    <recommendedName>
        <fullName evidence="9">2-oxoisovalerate dehydrogenase subunit alpha</fullName>
        <ecNumber evidence="9">1.2.4.4</ecNumber>
    </recommendedName>
    <alternativeName>
        <fullName evidence="9">Branched-chain alpha-keto acid dehydrogenase E1 component alpha chain</fullName>
    </alternativeName>
</protein>
<keyword evidence="5" id="KW-0809">Transit peptide</keyword>
<evidence type="ECO:0000256" key="5">
    <source>
        <dbReference type="ARBA" id="ARBA00022946"/>
    </source>
</evidence>
<accession>A0AA85JPX8</accession>
<dbReference type="WBParaSite" id="TREG1_44350.1">
    <property type="protein sequence ID" value="TREG1_44350.1"/>
    <property type="gene ID" value="TREG1_44350"/>
</dbReference>
<dbReference type="Gene3D" id="3.40.50.970">
    <property type="match status" value="1"/>
</dbReference>
<keyword evidence="4" id="KW-0479">Metal-binding</keyword>
<dbReference type="PANTHER" id="PTHR43380:SF1">
    <property type="entry name" value="2-OXOISOVALERATE DEHYDROGENASE SUBUNIT ALPHA, MITOCHONDRIAL"/>
    <property type="match status" value="1"/>
</dbReference>
<evidence type="ECO:0000313" key="11">
    <source>
        <dbReference type="Proteomes" id="UP000050795"/>
    </source>
</evidence>
<keyword evidence="9" id="KW-0786">Thiamine pyrophosphate</keyword>
<dbReference type="GO" id="GO:0005759">
    <property type="term" value="C:mitochondrial matrix"/>
    <property type="evidence" value="ECO:0007669"/>
    <property type="project" value="UniProtKB-SubCell"/>
</dbReference>
<evidence type="ECO:0000256" key="4">
    <source>
        <dbReference type="ARBA" id="ARBA00022723"/>
    </source>
</evidence>
<dbReference type="PANTHER" id="PTHR43380">
    <property type="entry name" value="2-OXOISOVALERATE DEHYDROGENASE SUBUNIT ALPHA, MITOCHONDRIAL"/>
    <property type="match status" value="1"/>
</dbReference>
<dbReference type="InterPro" id="IPR050771">
    <property type="entry name" value="Alpha-ketoacid_DH_E1_comp"/>
</dbReference>
<reference evidence="12 13" key="2">
    <citation type="submission" date="2023-11" db="UniProtKB">
        <authorList>
            <consortium name="WormBaseParasite"/>
        </authorList>
    </citation>
    <scope>IDENTIFICATION</scope>
</reference>
<feature type="domain" description="Dehydrogenase E1 component" evidence="10">
    <location>
        <begin position="79"/>
        <end position="375"/>
    </location>
</feature>
<evidence type="ECO:0000313" key="13">
    <source>
        <dbReference type="WBParaSite" id="TREG1_44350.2"/>
    </source>
</evidence>
<dbReference type="EC" id="1.2.4.4" evidence="9"/>
<evidence type="ECO:0000256" key="7">
    <source>
        <dbReference type="ARBA" id="ARBA00023002"/>
    </source>
</evidence>
<evidence type="ECO:0000256" key="3">
    <source>
        <dbReference type="ARBA" id="ARBA00008646"/>
    </source>
</evidence>
<dbReference type="CDD" id="cd02000">
    <property type="entry name" value="TPP_E1_PDC_ADC_BCADC"/>
    <property type="match status" value="1"/>
</dbReference>
<dbReference type="InterPro" id="IPR001017">
    <property type="entry name" value="DH_E1"/>
</dbReference>
<evidence type="ECO:0000259" key="10">
    <source>
        <dbReference type="Pfam" id="PF00676"/>
    </source>
</evidence>
<keyword evidence="8" id="KW-0496">Mitochondrion</keyword>
<dbReference type="GO" id="GO:0046872">
    <property type="term" value="F:metal ion binding"/>
    <property type="evidence" value="ECO:0007669"/>
    <property type="project" value="UniProtKB-KW"/>
</dbReference>
<evidence type="ECO:0000256" key="2">
    <source>
        <dbReference type="ARBA" id="ARBA00004305"/>
    </source>
</evidence>
<dbReference type="FunFam" id="3.40.50.970:FF:000015">
    <property type="entry name" value="2-oxoisovalerate dehydrogenase subunit alpha"/>
    <property type="match status" value="1"/>
</dbReference>
<dbReference type="AlphaFoldDB" id="A0AA85JPX8"/>
<dbReference type="GO" id="GO:0003863">
    <property type="term" value="F:branched-chain 2-oxo acid dehydrogenase activity"/>
    <property type="evidence" value="ECO:0007669"/>
    <property type="project" value="UniProtKB-EC"/>
</dbReference>
<keyword evidence="7 9" id="KW-0560">Oxidoreductase</keyword>
<dbReference type="WBParaSite" id="TREG1_44350.2">
    <property type="protein sequence ID" value="TREG1_44350.2"/>
    <property type="gene ID" value="TREG1_44350"/>
</dbReference>
<dbReference type="Pfam" id="PF00676">
    <property type="entry name" value="E1_dh"/>
    <property type="match status" value="1"/>
</dbReference>
<comment type="function">
    <text evidence="9">The branched-chain alpha-keto dehydrogenase complex catalyzes the overall conversion of alpha-keto acids to acyl-CoA and CO(2). It contains multiple copies of three enzymatic components: branched-chain alpha-keto acid decarboxylase (E1), lipoamide acyltransferase (E2) and lipoamide dehydrogenase (E3).</text>
</comment>
<evidence type="ECO:0000313" key="12">
    <source>
        <dbReference type="WBParaSite" id="TREG1_44350.1"/>
    </source>
</evidence>
<comment type="catalytic activity">
    <reaction evidence="9">
        <text>N(6)-[(R)-lipoyl]-L-lysyl-[protein] + 3-methyl-2-oxobutanoate + H(+) = N(6)-[(R)-S(8)-2-methylpropanoyldihydrolipoyl]-L-lysyl-[protein] + CO2</text>
        <dbReference type="Rhea" id="RHEA:13457"/>
        <dbReference type="Rhea" id="RHEA-COMP:10474"/>
        <dbReference type="Rhea" id="RHEA-COMP:10497"/>
        <dbReference type="ChEBI" id="CHEBI:11851"/>
        <dbReference type="ChEBI" id="CHEBI:15378"/>
        <dbReference type="ChEBI" id="CHEBI:16526"/>
        <dbReference type="ChEBI" id="CHEBI:83099"/>
        <dbReference type="ChEBI" id="CHEBI:83142"/>
        <dbReference type="EC" id="1.2.4.4"/>
    </reaction>
</comment>
<dbReference type="Proteomes" id="UP000050795">
    <property type="component" value="Unassembled WGS sequence"/>
</dbReference>
<evidence type="ECO:0000256" key="6">
    <source>
        <dbReference type="ARBA" id="ARBA00022958"/>
    </source>
</evidence>
<reference evidence="11" key="1">
    <citation type="submission" date="2022-06" db="EMBL/GenBank/DDBJ databases">
        <authorList>
            <person name="Berger JAMES D."/>
            <person name="Berger JAMES D."/>
        </authorList>
    </citation>
    <scope>NUCLEOTIDE SEQUENCE [LARGE SCALE GENOMIC DNA]</scope>
</reference>
<evidence type="ECO:0000256" key="8">
    <source>
        <dbReference type="ARBA" id="ARBA00023128"/>
    </source>
</evidence>
<organism evidence="11 12">
    <name type="scientific">Trichobilharzia regenti</name>
    <name type="common">Nasal bird schistosome</name>
    <dbReference type="NCBI Taxonomy" id="157069"/>
    <lineage>
        <taxon>Eukaryota</taxon>
        <taxon>Metazoa</taxon>
        <taxon>Spiralia</taxon>
        <taxon>Lophotrochozoa</taxon>
        <taxon>Platyhelminthes</taxon>
        <taxon>Trematoda</taxon>
        <taxon>Digenea</taxon>
        <taxon>Strigeidida</taxon>
        <taxon>Schistosomatoidea</taxon>
        <taxon>Schistosomatidae</taxon>
        <taxon>Trichobilharzia</taxon>
    </lineage>
</organism>